<dbReference type="EMBL" id="CAJPUY010000023">
    <property type="protein sequence ID" value="CAG2154944.1"/>
    <property type="molecule type" value="Genomic_DNA"/>
</dbReference>
<dbReference type="RefSeq" id="WP_211950099.1">
    <property type="nucleotide sequence ID" value="NZ_CAJPUY010000023.1"/>
</dbReference>
<dbReference type="AlphaFoldDB" id="A0A916J035"/>
<gene>
    <name evidence="1" type="ORF">LMG31506_05250</name>
</gene>
<accession>A0A916J035</accession>
<dbReference type="InterPro" id="IPR011051">
    <property type="entry name" value="RmlC_Cupin_sf"/>
</dbReference>
<dbReference type="Proteomes" id="UP000672934">
    <property type="component" value="Unassembled WGS sequence"/>
</dbReference>
<comment type="caution">
    <text evidence="1">The sequence shown here is derived from an EMBL/GenBank/DDBJ whole genome shotgun (WGS) entry which is preliminary data.</text>
</comment>
<sequence length="257" mass="27550">MIVYGTRARAEATRRAIPLRFEGGEPYVFHKSEWMDTGKDPQLSPTIFLVEQPPHSVAPAHFHRQNQFQLFFDGDGSIGRHALAPLTVHYAGAYTGYGPLVAGSAGLKYFTIRPVFESGLVPVTEREQMIRGPKRHAHVGPIATDAPDHLRTLPTATCEDVFPLAEDGLGVTVARLPAGAALVPARPPHAGDLFRPPHAGDLFLVVLSGSLRGDGQELGPWESAFVSAGDALPGFTAGNDGAQVVLLYTPRKADAYA</sequence>
<evidence type="ECO:0008006" key="3">
    <source>
        <dbReference type="Google" id="ProtNLM"/>
    </source>
</evidence>
<keyword evidence="2" id="KW-1185">Reference proteome</keyword>
<evidence type="ECO:0000313" key="2">
    <source>
        <dbReference type="Proteomes" id="UP000672934"/>
    </source>
</evidence>
<name>A0A916J035_9BURK</name>
<protein>
    <recommendedName>
        <fullName evidence="3">Cupin domain-containing protein</fullName>
    </recommendedName>
</protein>
<evidence type="ECO:0000313" key="1">
    <source>
        <dbReference type="EMBL" id="CAG2154944.1"/>
    </source>
</evidence>
<dbReference type="SUPFAM" id="SSF51182">
    <property type="entry name" value="RmlC-like cupins"/>
    <property type="match status" value="2"/>
</dbReference>
<proteinExistence type="predicted"/>
<organism evidence="1 2">
    <name type="scientific">Cupriavidus yeoncheonensis</name>
    <dbReference type="NCBI Taxonomy" id="1462994"/>
    <lineage>
        <taxon>Bacteria</taxon>
        <taxon>Pseudomonadati</taxon>
        <taxon>Pseudomonadota</taxon>
        <taxon>Betaproteobacteria</taxon>
        <taxon>Burkholderiales</taxon>
        <taxon>Burkholderiaceae</taxon>
        <taxon>Cupriavidus</taxon>
    </lineage>
</organism>
<reference evidence="1" key="1">
    <citation type="submission" date="2021-03" db="EMBL/GenBank/DDBJ databases">
        <authorList>
            <person name="Peeters C."/>
        </authorList>
    </citation>
    <scope>NUCLEOTIDE SEQUENCE</scope>
    <source>
        <strain evidence="1">LMG 31506</strain>
    </source>
</reference>